<keyword evidence="3" id="KW-0456">Lyase</keyword>
<reference evidence="3 4" key="1">
    <citation type="submission" date="2017-08" db="EMBL/GenBank/DDBJ databases">
        <title>Comparative genomics of non-oral Prevotella species.</title>
        <authorList>
            <person name="Accetto T."/>
            <person name="Nograsek B."/>
            <person name="Avgustin G."/>
        </authorList>
    </citation>
    <scope>NUCLEOTIDE SEQUENCE [LARGE SCALE GENOMIC DNA]</scope>
    <source>
        <strain evidence="3 4">TC1-1</strain>
    </source>
</reference>
<dbReference type="PANTHER" id="PTHR43118:SF1">
    <property type="entry name" value="RHAMNOGALACTURONAN LYASE (EUROFUNG)"/>
    <property type="match status" value="1"/>
</dbReference>
<dbReference type="InterPro" id="IPR028994">
    <property type="entry name" value="Integrin_alpha_N"/>
</dbReference>
<keyword evidence="4" id="KW-1185">Reference proteome</keyword>
<feature type="domain" description="Rhamnogalacturonan I lyase beta-sheet" evidence="1">
    <location>
        <begin position="19"/>
        <end position="105"/>
    </location>
</feature>
<feature type="domain" description="Rhamnogalacturonan lyase family 11 C-terminal" evidence="2">
    <location>
        <begin position="120"/>
        <end position="622"/>
    </location>
</feature>
<dbReference type="Pfam" id="PF18370">
    <property type="entry name" value="RGI_lyase"/>
    <property type="match status" value="1"/>
</dbReference>
<sequence>MSALLLMASTGVIHAQRMTDALDRGLVAVYRTNGTNEGTFLSWRVLPNEYFDVTYNVYRNGTKLNSSPLQVSNFVDTNGSQTASYTVTAVVKGVEQTACTAVTPWLSALQKYTTRTYAGYLDITLQNVYSKADHSDITSDYSPNDASVADLDGDGELEIILKRLNTADAANLYRATNTDYAIIEAYKLNGQRLWWIDCGPNMVSLNSTEINAVAYDWDQDGKAEVLLRGADGMIIHKADGSTQVIGNASVNTRSVFAGATTAQYAWTHTGNEYLIYMNGQTGATYQVTDYPLKRLESGETDEKTAWGDNYGHRSSKYFFGAPFLDGRKPSIFLARGIYTREKMIALDVDPISHKLTTRWTWNCNDASSSWYGQGYHNFTVADVDWDGRDEIVYGSMVIDDNGNGLSTTGLGHGDAQHVSDFNPYIHGQEMFAANEDQPACNYRDATTSNIYYRLTASNDDGRALMGNFSNNYHGAQGRSTISPMISSITNASINNDFIAWSDLNARIYWDGDLLEEILNSPGTAKEAKIDKPGTGRMFTSSGCNMNNDSKNNPCFQGDILGDWREEIILRHGSNGLRIYTTAIPTDYRIPTLWADHQYRQSEVWQMCAYNQPPHVSYFIGEAEGITIAPPPLTNSGRKEIANGGTINSSHNNQQIMLAETGNMTVNVSGNASPWVVYDNAPTWVQGHNNNAVITKTTYTHTITGGAFTGSTRLVKQGDGFLALPNVTQTYTGNTDIWAGGLIFDGTMQNSRVWLNRFTALKSTGGRFNRGITMEYDAKLIPGGSNVKAEMYARSLTMNFGSRVMYDIYSDDITADQVNLDTLSINTVNWTDGPTYLKPVFQFIKHNQSGQSTPTAGAYCLGKVGTINGSLSDIIVEGLNGVSYQLAHNGQSLYLLIGNAELPQASTVANESEGVITWTFDQGTANQQATLSNNWTNYVTTSVTNGTGLTYSGTKSVSGLTETLIGVTTNNVTAADETNKLSFIVTPVNGCQLNITKIEFTASRIGTDGGKIDVSWAGNKIASALYPTRNSSSPAYTTYSYDVTTSDATVGHKLTLNIYNLGITKQIGLANIKLYGTLTQSVGAKMNSIGQQITGIESIHKDDTSEKWYTLSGVRITKPTRNGVYIRNGKKVVIK</sequence>
<evidence type="ECO:0000259" key="1">
    <source>
        <dbReference type="Pfam" id="PF18370"/>
    </source>
</evidence>
<evidence type="ECO:0000313" key="3">
    <source>
        <dbReference type="EMBL" id="OYP53064.1"/>
    </source>
</evidence>
<evidence type="ECO:0000313" key="4">
    <source>
        <dbReference type="Proteomes" id="UP000216189"/>
    </source>
</evidence>
<dbReference type="PANTHER" id="PTHR43118">
    <property type="entry name" value="RHAMNOGALACTURONAN LYASE (EUROFUNG)"/>
    <property type="match status" value="1"/>
</dbReference>
<dbReference type="GO" id="GO:0016829">
    <property type="term" value="F:lyase activity"/>
    <property type="evidence" value="ECO:0007669"/>
    <property type="project" value="UniProtKB-KW"/>
</dbReference>
<comment type="caution">
    <text evidence="3">The sequence shown here is derived from an EMBL/GenBank/DDBJ whole genome shotgun (WGS) entry which is preliminary data.</text>
</comment>
<evidence type="ECO:0000259" key="2">
    <source>
        <dbReference type="Pfam" id="PF21348"/>
    </source>
</evidence>
<dbReference type="Pfam" id="PF21348">
    <property type="entry name" value="RGL11_C"/>
    <property type="match status" value="1"/>
</dbReference>
<accession>A0ABX4EE20</accession>
<dbReference type="Proteomes" id="UP000216189">
    <property type="component" value="Unassembled WGS sequence"/>
</dbReference>
<dbReference type="Gene3D" id="2.60.40.10">
    <property type="entry name" value="Immunoglobulins"/>
    <property type="match status" value="1"/>
</dbReference>
<name>A0ABX4EE20_SEGBR</name>
<proteinExistence type="predicted"/>
<dbReference type="InterPro" id="IPR049366">
    <property type="entry name" value="RGL11_C"/>
</dbReference>
<dbReference type="InterPro" id="IPR041624">
    <property type="entry name" value="RGI_lyase"/>
</dbReference>
<dbReference type="InterPro" id="IPR034641">
    <property type="entry name" value="RGL11"/>
</dbReference>
<protein>
    <submittedName>
        <fullName evidence="3">Rhamnogalacturonan lyase</fullName>
    </submittedName>
</protein>
<dbReference type="InterPro" id="IPR013783">
    <property type="entry name" value="Ig-like_fold"/>
</dbReference>
<dbReference type="SUPFAM" id="SSF69318">
    <property type="entry name" value="Integrin alpha N-terminal domain"/>
    <property type="match status" value="1"/>
</dbReference>
<gene>
    <name evidence="3" type="ORF">CIK91_13905</name>
</gene>
<dbReference type="EMBL" id="NPJF01000073">
    <property type="protein sequence ID" value="OYP53064.1"/>
    <property type="molecule type" value="Genomic_DNA"/>
</dbReference>
<organism evidence="3 4">
    <name type="scientific">Segatella bryantii</name>
    <name type="common">Prevotella bryantii</name>
    <dbReference type="NCBI Taxonomy" id="77095"/>
    <lineage>
        <taxon>Bacteria</taxon>
        <taxon>Pseudomonadati</taxon>
        <taxon>Bacteroidota</taxon>
        <taxon>Bacteroidia</taxon>
        <taxon>Bacteroidales</taxon>
        <taxon>Prevotellaceae</taxon>
        <taxon>Segatella</taxon>
    </lineage>
</organism>